<sequence length="910" mass="105273">MRLKLLTLSLILCSQAVASDFNLGVKFYRDGLYSLAAKTFSENLENLSPEDFKKYYQIIYLSFLNSKNFKSLEELINYWEGNFYTFKKGELLALKSIMKLHSGKPINQVIDREELIKLSIDDKIAFFKVLSKYSFSPDELLYIVDLSSKSTDLKGALKESGFLKKCLSTALEKKNYQLIDLLFDVYGKWFTSPEERLEYVKYLERKKRFSEALFEIEKLYKEYPEEKVKLELAKVYYLNGKYEEALNALENVNSEEAKYLKAWCYFKLGHSEKIPQLIGFNVSRPQIPEKLKILLDFYRSTFYVEKLKKLYPELYPKALIFSFSTQQPQYIGSYHDLGYIYYERGLYKKSLSMLEKAVQNPTNKLLLPRTLYLLGKIGSLNTEIASVVYTELMKNYQNTSFYKEALIPAAKSYLYSGNTVLAIKLLKYAEDQLGLDTDEVKKLLGISYTNQKNFKKGVLYLSKVSFKDGDTSTILAFDYFQIGNKEKAFETLKRQISTNGLYPEVNGGRLVYLSKLLKKESKIKDFHFESPTVQLMAAIVSNNPKEVERLLPKLQGNEKIAAALFLALEYENSAPDKAMEYLTFIFNYSTDKSISGFAKKMLNYIAFKSRNFEPVLFNDPKFIAYNPENGITSVDTLVSKAEDYIQTVEYGKAYGLLKLALQRTTLEDLRRKIVRRLVEIDLKERNYERALKDLELLPNTNELNKDLKNYLRFKVFLRMGKLIDAYTSAQSVKNINNIPQEERSLFLAKLAGYYKLTGEKEKALKFIKELLNLGKFSSVDYNDLVGLAIFAEKQEKLSEAEKLINEAIKKAKTKEQKAESLFWKASIQAKRGKTEEAILNYMKISYEYGDIEPWASTSLYRAAQLFEQKGDYEQALKLYQKVIKLKAGTKEGEIAAERVKSLLQKLKKEE</sequence>
<evidence type="ECO:0000313" key="7">
    <source>
        <dbReference type="Proteomes" id="UP000007102"/>
    </source>
</evidence>
<reference evidence="6 7" key="1">
    <citation type="journal article" date="2011" name="Stand. Genomic Sci.">
        <title>Complete genome sequence of the thermophilic sulfur-reducer Desulfurobacterium thermolithotrophum type strain (BSA(T)) from a deep-sea hydrothermal vent.</title>
        <authorList>
            <person name="Goker M."/>
            <person name="Daligault H."/>
            <person name="Mwirichia R."/>
            <person name="Lapidus A."/>
            <person name="Lucas S."/>
            <person name="Deshpande S."/>
            <person name="Pagani I."/>
            <person name="Tapia R."/>
            <person name="Cheng J.F."/>
            <person name="Goodwin L."/>
            <person name="Pitluck S."/>
            <person name="Liolios K."/>
            <person name="Ivanova N."/>
            <person name="Mavromatis K."/>
            <person name="Mikhailova N."/>
            <person name="Pati A."/>
            <person name="Chen A."/>
            <person name="Palaniappan K."/>
            <person name="Han C."/>
            <person name="Land M."/>
            <person name="Hauser L."/>
            <person name="Pan C."/>
            <person name="Brambilla E.M."/>
            <person name="Rohde M."/>
            <person name="Spring S."/>
            <person name="Sikorski J."/>
            <person name="Wirth R."/>
            <person name="Detter J.C."/>
            <person name="Woyke T."/>
            <person name="Bristow J."/>
            <person name="Eisen J.A."/>
            <person name="Markowitz V."/>
            <person name="Hugenholtz P."/>
            <person name="Kyrpides N.C."/>
            <person name="Klenk H.P."/>
        </authorList>
    </citation>
    <scope>NUCLEOTIDE SEQUENCE [LARGE SCALE GENOMIC DNA]</scope>
    <source>
        <strain evidence="7">DSM 11699 / BSA</strain>
    </source>
</reference>
<dbReference type="InParanoid" id="F0S3A6"/>
<feature type="chain" id="PRO_5003259906" evidence="5">
    <location>
        <begin position="19"/>
        <end position="910"/>
    </location>
</feature>
<feature type="repeat" description="TPR" evidence="3">
    <location>
        <begin position="856"/>
        <end position="889"/>
    </location>
</feature>
<evidence type="ECO:0000256" key="1">
    <source>
        <dbReference type="ARBA" id="ARBA00022737"/>
    </source>
</evidence>
<dbReference type="Pfam" id="PF13374">
    <property type="entry name" value="TPR_10"/>
    <property type="match status" value="1"/>
</dbReference>
<accession>F0S3A6</accession>
<keyword evidence="5" id="KW-0732">Signal</keyword>
<dbReference type="PANTHER" id="PTHR45586:SF1">
    <property type="entry name" value="LIPOPOLYSACCHARIDE ASSEMBLY PROTEIN B"/>
    <property type="match status" value="1"/>
</dbReference>
<dbReference type="InterPro" id="IPR019734">
    <property type="entry name" value="TPR_rpt"/>
</dbReference>
<dbReference type="OrthoDB" id="8901at2"/>
<dbReference type="RefSeq" id="WP_013638285.1">
    <property type="nucleotide sequence ID" value="NC_015185.1"/>
</dbReference>
<dbReference type="STRING" id="868864.Dester_0679"/>
<proteinExistence type="predicted"/>
<dbReference type="SMART" id="SM00028">
    <property type="entry name" value="TPR"/>
    <property type="match status" value="6"/>
</dbReference>
<dbReference type="HOGENOM" id="CLU_319287_0_0_0"/>
<keyword evidence="7" id="KW-1185">Reference proteome</keyword>
<evidence type="ECO:0000256" key="3">
    <source>
        <dbReference type="PROSITE-ProRule" id="PRU00339"/>
    </source>
</evidence>
<name>F0S3A6_DESTD</name>
<dbReference type="SUPFAM" id="SSF48452">
    <property type="entry name" value="TPR-like"/>
    <property type="match status" value="3"/>
</dbReference>
<evidence type="ECO:0000256" key="5">
    <source>
        <dbReference type="SAM" id="SignalP"/>
    </source>
</evidence>
<dbReference type="Pfam" id="PF12895">
    <property type="entry name" value="ANAPC3"/>
    <property type="match status" value="1"/>
</dbReference>
<dbReference type="AlphaFoldDB" id="F0S3A6"/>
<protein>
    <submittedName>
        <fullName evidence="6">Tetratricopeptide TPR_1 repeat-containing protein</fullName>
    </submittedName>
</protein>
<keyword evidence="2 3" id="KW-0802">TPR repeat</keyword>
<gene>
    <name evidence="6" type="ordered locus">Dester_0679</name>
</gene>
<dbReference type="eggNOG" id="COG4105">
    <property type="taxonomic scope" value="Bacteria"/>
</dbReference>
<dbReference type="PANTHER" id="PTHR45586">
    <property type="entry name" value="TPR REPEAT-CONTAINING PROTEIN PA4667"/>
    <property type="match status" value="1"/>
</dbReference>
<evidence type="ECO:0000256" key="4">
    <source>
        <dbReference type="SAM" id="Coils"/>
    </source>
</evidence>
<feature type="signal peptide" evidence="5">
    <location>
        <begin position="1"/>
        <end position="18"/>
    </location>
</feature>
<dbReference type="Gene3D" id="1.25.40.10">
    <property type="entry name" value="Tetratricopeptide repeat domain"/>
    <property type="match status" value="4"/>
</dbReference>
<evidence type="ECO:0000256" key="2">
    <source>
        <dbReference type="ARBA" id="ARBA00022803"/>
    </source>
</evidence>
<dbReference type="Pfam" id="PF13181">
    <property type="entry name" value="TPR_8"/>
    <property type="match status" value="1"/>
</dbReference>
<dbReference type="Proteomes" id="UP000007102">
    <property type="component" value="Chromosome"/>
</dbReference>
<feature type="coiled-coil region" evidence="4">
    <location>
        <begin position="790"/>
        <end position="817"/>
    </location>
</feature>
<dbReference type="InterPro" id="IPR011990">
    <property type="entry name" value="TPR-like_helical_dom_sf"/>
</dbReference>
<feature type="repeat" description="TPR" evidence="3">
    <location>
        <begin position="331"/>
        <end position="364"/>
    </location>
</feature>
<reference evidence="7" key="2">
    <citation type="submission" date="2011-02" db="EMBL/GenBank/DDBJ databases">
        <title>The complete genome of Desulfurobacterium thermolithotrophum DSM 11699.</title>
        <authorList>
            <consortium name="US DOE Joint Genome Institute (JGI-PGF)"/>
            <person name="Lucas S."/>
            <person name="Copeland A."/>
            <person name="Lapidus A."/>
            <person name="Bruce D."/>
            <person name="Goodwin L."/>
            <person name="Pitluck S."/>
            <person name="Kyrpides N."/>
            <person name="Mavromatis K."/>
            <person name="Pagani I."/>
            <person name="Ivanova N."/>
            <person name="Mikhailova N."/>
            <person name="Daligault H."/>
            <person name="Detter J.C."/>
            <person name="Tapia R."/>
            <person name="Han C."/>
            <person name="Land M."/>
            <person name="Hauser L."/>
            <person name="Markowitz V."/>
            <person name="Cheng J.-F."/>
            <person name="Hugenholtz P."/>
            <person name="Woyke T."/>
            <person name="Wu D."/>
            <person name="Spring S."/>
            <person name="Brambilla E."/>
            <person name="Klenk H.-P."/>
            <person name="Eisen J.A."/>
        </authorList>
    </citation>
    <scope>NUCLEOTIDE SEQUENCE [LARGE SCALE GENOMIC DNA]</scope>
    <source>
        <strain evidence="7">DSM 11699 / BSA</strain>
    </source>
</reference>
<dbReference type="PROSITE" id="PS50005">
    <property type="entry name" value="TPR"/>
    <property type="match status" value="2"/>
</dbReference>
<organism evidence="6 7">
    <name type="scientific">Desulfurobacterium thermolithotrophum (strain DSM 11699 / BSA)</name>
    <dbReference type="NCBI Taxonomy" id="868864"/>
    <lineage>
        <taxon>Bacteria</taxon>
        <taxon>Pseudomonadati</taxon>
        <taxon>Aquificota</taxon>
        <taxon>Aquificia</taxon>
        <taxon>Desulfurobacteriales</taxon>
        <taxon>Desulfurobacteriaceae</taxon>
        <taxon>Desulfurobacterium</taxon>
    </lineage>
</organism>
<dbReference type="KEGG" id="dte:Dester_0679"/>
<evidence type="ECO:0000313" key="6">
    <source>
        <dbReference type="EMBL" id="ADY73328.1"/>
    </source>
</evidence>
<dbReference type="EMBL" id="CP002543">
    <property type="protein sequence ID" value="ADY73328.1"/>
    <property type="molecule type" value="Genomic_DNA"/>
</dbReference>
<dbReference type="InterPro" id="IPR051012">
    <property type="entry name" value="CellSynth/LPSAsmb/PSIAsmb"/>
</dbReference>
<dbReference type="eggNOG" id="COG1729">
    <property type="taxonomic scope" value="Bacteria"/>
</dbReference>
<keyword evidence="1" id="KW-0677">Repeat</keyword>
<keyword evidence="4" id="KW-0175">Coiled coil</keyword>